<feature type="chain" id="PRO_5038898774" description="Bacterial repeat domain-containing protein" evidence="1">
    <location>
        <begin position="24"/>
        <end position="1060"/>
    </location>
</feature>
<proteinExistence type="predicted"/>
<gene>
    <name evidence="2" type="ORF">H9812_03055</name>
</gene>
<evidence type="ECO:0008006" key="4">
    <source>
        <dbReference type="Google" id="ProtNLM"/>
    </source>
</evidence>
<evidence type="ECO:0000313" key="2">
    <source>
        <dbReference type="EMBL" id="HIZ24438.1"/>
    </source>
</evidence>
<reference evidence="2" key="2">
    <citation type="submission" date="2021-04" db="EMBL/GenBank/DDBJ databases">
        <authorList>
            <person name="Gilroy R."/>
        </authorList>
    </citation>
    <scope>NUCLEOTIDE SEQUENCE</scope>
    <source>
        <strain evidence="2">CHK33-5263</strain>
    </source>
</reference>
<protein>
    <recommendedName>
        <fullName evidence="4">Bacterial repeat domain-containing protein</fullName>
    </recommendedName>
</protein>
<reference evidence="2" key="1">
    <citation type="journal article" date="2021" name="PeerJ">
        <title>Extensive microbial diversity within the chicken gut microbiome revealed by metagenomics and culture.</title>
        <authorList>
            <person name="Gilroy R."/>
            <person name="Ravi A."/>
            <person name="Getino M."/>
            <person name="Pursley I."/>
            <person name="Horton D.L."/>
            <person name="Alikhan N.F."/>
            <person name="Baker D."/>
            <person name="Gharbi K."/>
            <person name="Hall N."/>
            <person name="Watson M."/>
            <person name="Adriaenssens E.M."/>
            <person name="Foster-Nyarko E."/>
            <person name="Jarju S."/>
            <person name="Secka A."/>
            <person name="Antonio M."/>
            <person name="Oren A."/>
            <person name="Chaudhuri R.R."/>
            <person name="La Ragione R."/>
            <person name="Hildebrand F."/>
            <person name="Pallen M.J."/>
        </authorList>
    </citation>
    <scope>NUCLEOTIDE SEQUENCE</scope>
    <source>
        <strain evidence="2">CHK33-5263</strain>
    </source>
</reference>
<comment type="caution">
    <text evidence="2">The sequence shown here is derived from an EMBL/GenBank/DDBJ whole genome shotgun (WGS) entry which is preliminary data.</text>
</comment>
<dbReference type="Proteomes" id="UP000824044">
    <property type="component" value="Unassembled WGS sequence"/>
</dbReference>
<accession>A0A9D2DWS8</accession>
<evidence type="ECO:0000256" key="1">
    <source>
        <dbReference type="SAM" id="SignalP"/>
    </source>
</evidence>
<feature type="signal peptide" evidence="1">
    <location>
        <begin position="1"/>
        <end position="23"/>
    </location>
</feature>
<dbReference type="PROSITE" id="PS51257">
    <property type="entry name" value="PROKAR_LIPOPROTEIN"/>
    <property type="match status" value="1"/>
</dbReference>
<keyword evidence="1" id="KW-0732">Signal</keyword>
<evidence type="ECO:0000313" key="3">
    <source>
        <dbReference type="Proteomes" id="UP000824044"/>
    </source>
</evidence>
<dbReference type="Gene3D" id="2.60.120.260">
    <property type="entry name" value="Galactose-binding domain-like"/>
    <property type="match status" value="2"/>
</dbReference>
<organism evidence="2 3">
    <name type="scientific">Candidatus Gallimonas intestinigallinarum</name>
    <dbReference type="NCBI Taxonomy" id="2838604"/>
    <lineage>
        <taxon>Bacteria</taxon>
        <taxon>Bacillati</taxon>
        <taxon>Bacillota</taxon>
        <taxon>Clostridia</taxon>
        <taxon>Candidatus Gallimonas</taxon>
    </lineage>
</organism>
<dbReference type="AlphaFoldDB" id="A0A9D2DWS8"/>
<dbReference type="EMBL" id="DXBS01000060">
    <property type="protein sequence ID" value="HIZ24438.1"/>
    <property type="molecule type" value="Genomic_DNA"/>
</dbReference>
<name>A0A9D2DWS8_9FIRM</name>
<sequence length="1060" mass="114754">MKKKLFVLGLSAALAAAMTVGFAACSPEEQSVVHDDIVNGGFEDAVGSLTGWTKDGNAFGASGVVNGTTSYYGDIEVGKVGENFYDGLEGGNASFTGTLTSDVFTLGGTGKIGFLLGAAKDGEKCYVEFLEAGSDTVLARVTNTAFAEPFVTNQMVRNVVDLSEHLGKNICIRITDNDDGRDRDYAYMIFDDFVMYQTEEEVTAAETERADKLAAIGMPAFNDDTPDSITIKNGNFEEGLLNWQVLSGTAFLNPNISSSDETFWGTRSFNAEGEKFLNGYKTGENLRGELRSTTFTLGGDGIVSLLLGGSSQRQIYVAICLAEDVGEEQAGDEIATVSPSEHFKDPELSENMVRKYIKLDDAYMGKKLYIKIVDGAAGSPFGAITMDDVRTSMTEEETLSLMISDYEWAFSLGNDTIAQATQQYYINYEYPYALPVLRFSTEAENAYVAVSETPVDLNGYIEGVEAAYGDADMSTAEYSVTKAVLADGTEVTTGLAAFDITGPGMITITYQVRYGDLTAEDTFFLEVVAENDLPNKGFEMGDLTGWTVVDGQGASVTNNKVFWEADANFFDMNGQTVQYYQQEGEYFLITDEGQTITLRSETFTVAGDGIISFKFGIAKNAVSYVALCDAQTDEELLKVDNTAYFNDPLTAQVMLRRFMYTHPYMGREVYLKIVDGATSDFGFLNFDDLSINLTLDGAQAIVDADKTWAADYRQDVIDSTAEMGARTKEIINAIRSYYANLALDDISAVTIVTPVGAQTETAGTVDLTAYLAEASASMQGVGADALTASIVAVSKDGAAVTGDYAAFALTSGTYTVTYRFTHAESGKFAEASFVIVVSSEYDIVNGGFETGDLRGWTYEQGTGDGQVDGANAISSEESFWAEEIPFNQGGNYHFHGWTANPTEANAYKITSSTFTLGGSGYISFKMGGANAVVKVFTADGTQIAEYRNTEYADINFPYVEYGSRNGTMTTFVADLSAYLGEELYLELHDSGAGGWGVAFFDDIVTYYETAPVVSECFDTVMIRARVQTGTDENGNPIYAQAAEKTEYQLAWKTAVNVYQS</sequence>